<proteinExistence type="predicted"/>
<dbReference type="EMBL" id="GBRH01262639">
    <property type="protein sequence ID" value="JAD35256.1"/>
    <property type="molecule type" value="Transcribed_RNA"/>
</dbReference>
<reference evidence="1" key="1">
    <citation type="submission" date="2014-09" db="EMBL/GenBank/DDBJ databases">
        <authorList>
            <person name="Magalhaes I.L.F."/>
            <person name="Oliveira U."/>
            <person name="Santos F.R."/>
            <person name="Vidigal T.H.D.A."/>
            <person name="Brescovit A.D."/>
            <person name="Santos A.J."/>
        </authorList>
    </citation>
    <scope>NUCLEOTIDE SEQUENCE</scope>
    <source>
        <tissue evidence="1">Shoot tissue taken approximately 20 cm above the soil surface</tissue>
    </source>
</reference>
<name>A0A0A8Z8W8_ARUDO</name>
<dbReference type="AlphaFoldDB" id="A0A0A8Z8W8"/>
<protein>
    <submittedName>
        <fullName evidence="1">Uncharacterized protein</fullName>
    </submittedName>
</protein>
<organism evidence="1">
    <name type="scientific">Arundo donax</name>
    <name type="common">Giant reed</name>
    <name type="synonym">Donax arundinaceus</name>
    <dbReference type="NCBI Taxonomy" id="35708"/>
    <lineage>
        <taxon>Eukaryota</taxon>
        <taxon>Viridiplantae</taxon>
        <taxon>Streptophyta</taxon>
        <taxon>Embryophyta</taxon>
        <taxon>Tracheophyta</taxon>
        <taxon>Spermatophyta</taxon>
        <taxon>Magnoliopsida</taxon>
        <taxon>Liliopsida</taxon>
        <taxon>Poales</taxon>
        <taxon>Poaceae</taxon>
        <taxon>PACMAD clade</taxon>
        <taxon>Arundinoideae</taxon>
        <taxon>Arundineae</taxon>
        <taxon>Arundo</taxon>
    </lineage>
</organism>
<evidence type="ECO:0000313" key="1">
    <source>
        <dbReference type="EMBL" id="JAD35256.1"/>
    </source>
</evidence>
<sequence length="26" mass="3279">MYQTFKLVLLIHLWHHSWVLQSLFHT</sequence>
<reference evidence="1" key="2">
    <citation type="journal article" date="2015" name="Data Brief">
        <title>Shoot transcriptome of the giant reed, Arundo donax.</title>
        <authorList>
            <person name="Barrero R.A."/>
            <person name="Guerrero F.D."/>
            <person name="Moolhuijzen P."/>
            <person name="Goolsby J.A."/>
            <person name="Tidwell J."/>
            <person name="Bellgard S.E."/>
            <person name="Bellgard M.I."/>
        </authorList>
    </citation>
    <scope>NUCLEOTIDE SEQUENCE</scope>
    <source>
        <tissue evidence="1">Shoot tissue taken approximately 20 cm above the soil surface</tissue>
    </source>
</reference>
<accession>A0A0A8Z8W8</accession>